<gene>
    <name evidence="1" type="ORF">A3SI_05222</name>
</gene>
<sequence>MGPVFMKNIIFCFVIFLLILVRSNVFAQSFDFRAVVVDEENNLFVKNVVVQLVNTEYSILNFSRSAEDGSFIFKNLNVDTDYLLITNHLNYQSDTIPIAGEKSMTIFLKQRINALPEVIVREERQSYQNLGDTTVFDVASFEDGFERSVEEIIAKLPGVKVDESGQITFRGKTVSNVLIDYDDLFGKKYGRGTKSLNPKYITELEFIDRYEEEDLIRGVSNSDKLILNLKLADEFKIAVFGDALLGLGIASRYIGKANVFSFTEKSKGLILGGADNVAYQNLGSALENEAMGGAFDDFHFNRRLSRRSGFNFYGKPGLPTELQSLNVNKSVTGSLLNKGSRLKSDLKLSLFSVRNQFDQFESVNLLGEEENVFTNSFSDIVQNLGGEIFHGLVFNTSATSKIKIHSELSLKDFQTSSLRTTASNEGSLPTLYFTPAKVFRQAHHLEYLHQNKDLSVFHFQYTFLNQSVEEDSFHQFLRSVQASENTLGLQPFTQDLFQSGIDHAAELRWLKSFNPATKGKVSAGFRALQDRSTAQVAIQQSPEQIDREFQSDFSRQIFEKYLASTLVRDINKKSSFAMSLEMSTAELESKNELLLDFASKFQYQASSSTAFFLSTSYFRKPIDAWDISGLSYL</sequence>
<protein>
    <submittedName>
        <fullName evidence="1">TonB-dependent receptor</fullName>
    </submittedName>
</protein>
<accession>I5C875</accession>
<evidence type="ECO:0000313" key="1">
    <source>
        <dbReference type="EMBL" id="EIM78027.1"/>
    </source>
</evidence>
<proteinExistence type="predicted"/>
<dbReference type="EMBL" id="AJYA01000010">
    <property type="protein sequence ID" value="EIM78027.1"/>
    <property type="molecule type" value="Genomic_DNA"/>
</dbReference>
<dbReference type="AlphaFoldDB" id="I5C875"/>
<dbReference type="STRING" id="1189621.A3SI_05222"/>
<keyword evidence="1" id="KW-0675">Receptor</keyword>
<keyword evidence="2" id="KW-1185">Reference proteome</keyword>
<organism evidence="1 2">
    <name type="scientific">Nitritalea halalkaliphila LW7</name>
    <dbReference type="NCBI Taxonomy" id="1189621"/>
    <lineage>
        <taxon>Bacteria</taxon>
        <taxon>Pseudomonadati</taxon>
        <taxon>Bacteroidota</taxon>
        <taxon>Cytophagia</taxon>
        <taxon>Cytophagales</taxon>
        <taxon>Cyclobacteriaceae</taxon>
        <taxon>Nitritalea</taxon>
    </lineage>
</organism>
<name>I5C875_9BACT</name>
<dbReference type="Proteomes" id="UP000005551">
    <property type="component" value="Unassembled WGS sequence"/>
</dbReference>
<dbReference type="SUPFAM" id="SSF49478">
    <property type="entry name" value="Cna protein B-type domain"/>
    <property type="match status" value="1"/>
</dbReference>
<evidence type="ECO:0000313" key="2">
    <source>
        <dbReference type="Proteomes" id="UP000005551"/>
    </source>
</evidence>
<comment type="caution">
    <text evidence="1">The sequence shown here is derived from an EMBL/GenBank/DDBJ whole genome shotgun (WGS) entry which is preliminary data.</text>
</comment>
<reference evidence="1 2" key="1">
    <citation type="submission" date="2012-05" db="EMBL/GenBank/DDBJ databases">
        <title>Genome sequence of Nitritalea halalkaliphila LW7.</title>
        <authorList>
            <person name="Jangir P.K."/>
            <person name="Singh A."/>
            <person name="Shivaji S."/>
            <person name="Sharma R."/>
        </authorList>
    </citation>
    <scope>NUCLEOTIDE SEQUENCE [LARGE SCALE GENOMIC DNA]</scope>
    <source>
        <strain evidence="1 2">LW7</strain>
    </source>
</reference>